<evidence type="ECO:0000256" key="2">
    <source>
        <dbReference type="ARBA" id="ARBA00022695"/>
    </source>
</evidence>
<dbReference type="GO" id="GO:0042578">
    <property type="term" value="F:phosphoric ester hydrolase activity"/>
    <property type="evidence" value="ECO:0007669"/>
    <property type="project" value="TreeGrafter"/>
</dbReference>
<dbReference type="InterPro" id="IPR037160">
    <property type="entry name" value="DNA_Pol_thumb_sf"/>
</dbReference>
<dbReference type="PANTHER" id="PTHR36928:SF1">
    <property type="entry name" value="PHOSPHATASE YCDX-RELATED"/>
    <property type="match status" value="1"/>
</dbReference>
<reference evidence="4 5" key="1">
    <citation type="journal article" date="2016" name="Nat. Commun.">
        <title>Thousands of microbial genomes shed light on interconnected biogeochemical processes in an aquifer system.</title>
        <authorList>
            <person name="Anantharaman K."/>
            <person name="Brown C.T."/>
            <person name="Hug L.A."/>
            <person name="Sharon I."/>
            <person name="Castelle C.J."/>
            <person name="Probst A.J."/>
            <person name="Thomas B.C."/>
            <person name="Singh A."/>
            <person name="Wilkins M.J."/>
            <person name="Karaoz U."/>
            <person name="Brodie E.L."/>
            <person name="Williams K.H."/>
            <person name="Hubbard S.S."/>
            <person name="Banfield J.F."/>
        </authorList>
    </citation>
    <scope>NUCLEOTIDE SEQUENCE [LARGE SCALE GENOMIC DNA]</scope>
</reference>
<dbReference type="Pfam" id="PF14791">
    <property type="entry name" value="DNA_pol_B_thumb"/>
    <property type="match status" value="1"/>
</dbReference>
<dbReference type="Gene3D" id="3.20.20.140">
    <property type="entry name" value="Metal-dependent hydrolases"/>
    <property type="match status" value="1"/>
</dbReference>
<dbReference type="GO" id="GO:0005829">
    <property type="term" value="C:cytosol"/>
    <property type="evidence" value="ECO:0007669"/>
    <property type="project" value="TreeGrafter"/>
</dbReference>
<accession>A0A1F6B0K5</accession>
<dbReference type="SUPFAM" id="SSF89550">
    <property type="entry name" value="PHP domain-like"/>
    <property type="match status" value="1"/>
</dbReference>
<dbReference type="Gene3D" id="1.10.150.110">
    <property type="entry name" value="DNA polymerase beta, N-terminal domain-like"/>
    <property type="match status" value="1"/>
</dbReference>
<feature type="domain" description="DNA-directed DNA polymerase X" evidence="3">
    <location>
        <begin position="1"/>
        <end position="338"/>
    </location>
</feature>
<dbReference type="EMBL" id="MFJZ01000020">
    <property type="protein sequence ID" value="OGG30459.1"/>
    <property type="molecule type" value="Genomic_DNA"/>
</dbReference>
<dbReference type="Pfam" id="PF02811">
    <property type="entry name" value="PHP"/>
    <property type="match status" value="1"/>
</dbReference>
<dbReference type="InterPro" id="IPR022311">
    <property type="entry name" value="PolX-like"/>
</dbReference>
<dbReference type="InterPro" id="IPR016195">
    <property type="entry name" value="Pol/histidinol_Pase-like"/>
</dbReference>
<evidence type="ECO:0000313" key="4">
    <source>
        <dbReference type="EMBL" id="OGG30459.1"/>
    </source>
</evidence>
<dbReference type="GO" id="GO:0008270">
    <property type="term" value="F:zinc ion binding"/>
    <property type="evidence" value="ECO:0007669"/>
    <property type="project" value="TreeGrafter"/>
</dbReference>
<dbReference type="SUPFAM" id="SSF81301">
    <property type="entry name" value="Nucleotidyltransferase"/>
    <property type="match status" value="1"/>
</dbReference>
<dbReference type="SUPFAM" id="SSF47802">
    <property type="entry name" value="DNA polymerase beta, N-terminal domain-like"/>
    <property type="match status" value="1"/>
</dbReference>
<dbReference type="STRING" id="1798396.A2973_02905"/>
<dbReference type="InterPro" id="IPR027421">
    <property type="entry name" value="DNA_pol_lamdba_lyase_dom_sf"/>
</dbReference>
<dbReference type="GO" id="GO:0003677">
    <property type="term" value="F:DNA binding"/>
    <property type="evidence" value="ECO:0007669"/>
    <property type="project" value="InterPro"/>
</dbReference>
<dbReference type="CDD" id="cd00141">
    <property type="entry name" value="NT_POLXc"/>
    <property type="match status" value="1"/>
</dbReference>
<dbReference type="PANTHER" id="PTHR36928">
    <property type="entry name" value="PHOSPHATASE YCDX-RELATED"/>
    <property type="match status" value="1"/>
</dbReference>
<evidence type="ECO:0000259" key="3">
    <source>
        <dbReference type="SMART" id="SM00483"/>
    </source>
</evidence>
<dbReference type="Gene3D" id="1.10.150.20">
    <property type="entry name" value="5' to 3' exonuclease, C-terminal subdomain"/>
    <property type="match status" value="1"/>
</dbReference>
<dbReference type="InterPro" id="IPR043519">
    <property type="entry name" value="NT_sf"/>
</dbReference>
<dbReference type="InterPro" id="IPR010996">
    <property type="entry name" value="HHH_MUS81"/>
</dbReference>
<comment type="caution">
    <text evidence="4">The sequence shown here is derived from an EMBL/GenBank/DDBJ whole genome shotgun (WGS) entry which is preliminary data.</text>
</comment>
<dbReference type="GO" id="GO:0003887">
    <property type="term" value="F:DNA-directed DNA polymerase activity"/>
    <property type="evidence" value="ECO:0007669"/>
    <property type="project" value="InterPro"/>
</dbReference>
<dbReference type="AlphaFoldDB" id="A0A1F6B0K5"/>
<organism evidence="4 5">
    <name type="scientific">Candidatus Gottesmanbacteria bacterium RIFCSPLOWO2_01_FULL_49_10</name>
    <dbReference type="NCBI Taxonomy" id="1798396"/>
    <lineage>
        <taxon>Bacteria</taxon>
        <taxon>Candidatus Gottesmaniibacteriota</taxon>
    </lineage>
</organism>
<dbReference type="CDD" id="cd07436">
    <property type="entry name" value="PHP_PolX"/>
    <property type="match status" value="1"/>
</dbReference>
<keyword evidence="1" id="KW-0808">Transferase</keyword>
<dbReference type="Proteomes" id="UP000176409">
    <property type="component" value="Unassembled WGS sequence"/>
</dbReference>
<proteinExistence type="predicted"/>
<dbReference type="Pfam" id="PF14716">
    <property type="entry name" value="HHH_8"/>
    <property type="match status" value="1"/>
</dbReference>
<evidence type="ECO:0000256" key="1">
    <source>
        <dbReference type="ARBA" id="ARBA00022679"/>
    </source>
</evidence>
<dbReference type="Gene3D" id="3.30.210.10">
    <property type="entry name" value="DNA polymerase, thumb domain"/>
    <property type="match status" value="1"/>
</dbReference>
<dbReference type="InterPro" id="IPR047967">
    <property type="entry name" value="PolX_PHP"/>
</dbReference>
<keyword evidence="2" id="KW-0548">Nucleotidyltransferase</keyword>
<evidence type="ECO:0000313" key="5">
    <source>
        <dbReference type="Proteomes" id="UP000176409"/>
    </source>
</evidence>
<dbReference type="InterPro" id="IPR029398">
    <property type="entry name" value="PolB_thumb"/>
</dbReference>
<dbReference type="InterPro" id="IPR050243">
    <property type="entry name" value="PHP_phosphatase"/>
</dbReference>
<sequence>MSNLEIAELLKKVAAAYQILGENRFKIIAYERAADSIEHLTSEVKDVWDEGKLGEVPGIGEAITKHLDELFRIGRVSHFEAVMKKVPQGVFPLLLVPGIGPKKAYKLVTDLNLKGNEKVVVGQLAAAAKAHKIAPLEGFGEKSEQDMLAAIETYKKGAIKENRMELPLADKIAQDVIAYIKRLGPSVVERIDVLGSLRRQVSTIGDIDIAVATKKPDSVVSHFVTYPHQKLIEKGPTGASLLLHSGRQVDVRVQEPGSYGAMLQYFTGSKNHNIKLRELALSKGLSLNEYGIKVVGKTQNSKLKTQNYNSKLKIYQFRTEESFYAAIGLPWIPPELREDKGEIEAARNIFYRKFPGKPNGLPKLVELSDMKGDLHVHTNYNLEPSHDLGVDPLASYLDRAVEFDYEYVGISDHNPSTTKHTEIQIVAIMKRRKEYYEHKYSSWIQKVSKASSPARTNVHLFIMCEVDILPDGKLALPDAAFEYVDAVVVSIHSSFTQPKAAMTKRVLRALGSHPKVRIFGHPTGRLLMKREGVELEWGEIFALCKERDIALEINAYPQRLDLPDAIVYDARKAGLRFCIDTDSHAASQMDMMRYGVSVARRGWGEKDDIMNSLEYTQFRDWLIK</sequence>
<dbReference type="InterPro" id="IPR004013">
    <property type="entry name" value="PHP_dom"/>
</dbReference>
<dbReference type="InterPro" id="IPR002054">
    <property type="entry name" value="DNA-dir_DNA_pol_X"/>
</dbReference>
<dbReference type="SMART" id="SM00483">
    <property type="entry name" value="POLXc"/>
    <property type="match status" value="1"/>
</dbReference>
<dbReference type="PIRSF" id="PIRSF005047">
    <property type="entry name" value="UCP005047_YshC"/>
    <property type="match status" value="1"/>
</dbReference>
<protein>
    <recommendedName>
        <fullName evidence="3">DNA-directed DNA polymerase X domain-containing protein</fullName>
    </recommendedName>
</protein>
<dbReference type="Gene3D" id="3.30.460.10">
    <property type="entry name" value="Beta Polymerase, domain 2"/>
    <property type="match status" value="1"/>
</dbReference>
<name>A0A1F6B0K5_9BACT</name>
<gene>
    <name evidence="4" type="ORF">A2973_02905</name>
</gene>